<evidence type="ECO:0000313" key="2">
    <source>
        <dbReference type="Proteomes" id="UP001054837"/>
    </source>
</evidence>
<dbReference type="AlphaFoldDB" id="A0AAV4TU41"/>
<dbReference type="EMBL" id="BPLQ01010242">
    <property type="protein sequence ID" value="GIY49515.1"/>
    <property type="molecule type" value="Genomic_DNA"/>
</dbReference>
<gene>
    <name evidence="1" type="ORF">CDAR_203591</name>
</gene>
<proteinExistence type="predicted"/>
<organism evidence="1 2">
    <name type="scientific">Caerostris darwini</name>
    <dbReference type="NCBI Taxonomy" id="1538125"/>
    <lineage>
        <taxon>Eukaryota</taxon>
        <taxon>Metazoa</taxon>
        <taxon>Ecdysozoa</taxon>
        <taxon>Arthropoda</taxon>
        <taxon>Chelicerata</taxon>
        <taxon>Arachnida</taxon>
        <taxon>Araneae</taxon>
        <taxon>Araneomorphae</taxon>
        <taxon>Entelegynae</taxon>
        <taxon>Araneoidea</taxon>
        <taxon>Araneidae</taxon>
        <taxon>Caerostris</taxon>
    </lineage>
</organism>
<accession>A0AAV4TU41</accession>
<evidence type="ECO:0000313" key="1">
    <source>
        <dbReference type="EMBL" id="GIY49515.1"/>
    </source>
</evidence>
<sequence>MCATAVRGKLFLSVIDFANRMKKKKTLKTSEDHTLFAILPKSNSKSIPAHSYRSSSPYHRSRSMFSEMDGIDVGSTKIEWSDLPRIYSCTQ</sequence>
<protein>
    <submittedName>
        <fullName evidence="1">Uncharacterized protein</fullName>
    </submittedName>
</protein>
<reference evidence="1 2" key="1">
    <citation type="submission" date="2021-06" db="EMBL/GenBank/DDBJ databases">
        <title>Caerostris darwini draft genome.</title>
        <authorList>
            <person name="Kono N."/>
            <person name="Arakawa K."/>
        </authorList>
    </citation>
    <scope>NUCLEOTIDE SEQUENCE [LARGE SCALE GENOMIC DNA]</scope>
</reference>
<comment type="caution">
    <text evidence="1">The sequence shown here is derived from an EMBL/GenBank/DDBJ whole genome shotgun (WGS) entry which is preliminary data.</text>
</comment>
<name>A0AAV4TU41_9ARAC</name>
<dbReference type="Proteomes" id="UP001054837">
    <property type="component" value="Unassembled WGS sequence"/>
</dbReference>
<keyword evidence="2" id="KW-1185">Reference proteome</keyword>